<accession>A0A517YH60</accession>
<evidence type="ECO:0000313" key="1">
    <source>
        <dbReference type="EMBL" id="QDU29548.1"/>
    </source>
</evidence>
<dbReference type="KEGG" id="aagg:ETAA8_46620"/>
<dbReference type="AlphaFoldDB" id="A0A517YH60"/>
<dbReference type="EMBL" id="CP036274">
    <property type="protein sequence ID" value="QDU29548.1"/>
    <property type="molecule type" value="Genomic_DNA"/>
</dbReference>
<organism evidence="1 2">
    <name type="scientific">Anatilimnocola aggregata</name>
    <dbReference type="NCBI Taxonomy" id="2528021"/>
    <lineage>
        <taxon>Bacteria</taxon>
        <taxon>Pseudomonadati</taxon>
        <taxon>Planctomycetota</taxon>
        <taxon>Planctomycetia</taxon>
        <taxon>Pirellulales</taxon>
        <taxon>Pirellulaceae</taxon>
        <taxon>Anatilimnocola</taxon>
    </lineage>
</organism>
<dbReference type="OrthoDB" id="9797504at2"/>
<protein>
    <submittedName>
        <fullName evidence="1">Uncharacterized protein</fullName>
    </submittedName>
</protein>
<sequence>MMGLETLIAVNNDIARQAARRRLKPYVPSGAKEVDGWRNLPFEFPNIGYLEPKGWEKVESWFVDKYGHGLESEPAMTHRRLKQVLRDYIETNPDHGFAVVEEGEFQVVVAAFKPVEKK</sequence>
<evidence type="ECO:0000313" key="2">
    <source>
        <dbReference type="Proteomes" id="UP000315017"/>
    </source>
</evidence>
<reference evidence="1 2" key="1">
    <citation type="submission" date="2019-02" db="EMBL/GenBank/DDBJ databases">
        <title>Deep-cultivation of Planctomycetes and their phenomic and genomic characterization uncovers novel biology.</title>
        <authorList>
            <person name="Wiegand S."/>
            <person name="Jogler M."/>
            <person name="Boedeker C."/>
            <person name="Pinto D."/>
            <person name="Vollmers J."/>
            <person name="Rivas-Marin E."/>
            <person name="Kohn T."/>
            <person name="Peeters S.H."/>
            <person name="Heuer A."/>
            <person name="Rast P."/>
            <person name="Oberbeckmann S."/>
            <person name="Bunk B."/>
            <person name="Jeske O."/>
            <person name="Meyerdierks A."/>
            <person name="Storesund J.E."/>
            <person name="Kallscheuer N."/>
            <person name="Luecker S."/>
            <person name="Lage O.M."/>
            <person name="Pohl T."/>
            <person name="Merkel B.J."/>
            <person name="Hornburger P."/>
            <person name="Mueller R.-W."/>
            <person name="Bruemmer F."/>
            <person name="Labrenz M."/>
            <person name="Spormann A.M."/>
            <person name="Op den Camp H."/>
            <person name="Overmann J."/>
            <person name="Amann R."/>
            <person name="Jetten M.S.M."/>
            <person name="Mascher T."/>
            <person name="Medema M.H."/>
            <person name="Devos D.P."/>
            <person name="Kaster A.-K."/>
            <person name="Ovreas L."/>
            <person name="Rohde M."/>
            <person name="Galperin M.Y."/>
            <person name="Jogler C."/>
        </authorList>
    </citation>
    <scope>NUCLEOTIDE SEQUENCE [LARGE SCALE GENOMIC DNA]</scope>
    <source>
        <strain evidence="1 2">ETA_A8</strain>
    </source>
</reference>
<name>A0A517YH60_9BACT</name>
<dbReference type="RefSeq" id="WP_145093519.1">
    <property type="nucleotide sequence ID" value="NZ_CP036274.1"/>
</dbReference>
<dbReference type="Proteomes" id="UP000315017">
    <property type="component" value="Chromosome"/>
</dbReference>
<proteinExistence type="predicted"/>
<keyword evidence="2" id="KW-1185">Reference proteome</keyword>
<gene>
    <name evidence="1" type="ORF">ETAA8_46620</name>
</gene>